<feature type="domain" description="Xylose isomerase-like TIM barrel" evidence="1">
    <location>
        <begin position="26"/>
        <end position="273"/>
    </location>
</feature>
<keyword evidence="3" id="KW-1185">Reference proteome</keyword>
<dbReference type="Proteomes" id="UP000199392">
    <property type="component" value="Unassembled WGS sequence"/>
</dbReference>
<dbReference type="InterPro" id="IPR036237">
    <property type="entry name" value="Xyl_isomerase-like_sf"/>
</dbReference>
<dbReference type="PANTHER" id="PTHR12110">
    <property type="entry name" value="HYDROXYPYRUVATE ISOMERASE"/>
    <property type="match status" value="1"/>
</dbReference>
<name>A0A1I6QRA3_9RHOB</name>
<dbReference type="EMBL" id="FOZW01000002">
    <property type="protein sequence ID" value="SFS55021.1"/>
    <property type="molecule type" value="Genomic_DNA"/>
</dbReference>
<dbReference type="STRING" id="311180.SAMN04488050_102263"/>
<evidence type="ECO:0000313" key="2">
    <source>
        <dbReference type="EMBL" id="SFS55021.1"/>
    </source>
</evidence>
<dbReference type="GO" id="GO:0016853">
    <property type="term" value="F:isomerase activity"/>
    <property type="evidence" value="ECO:0007669"/>
    <property type="project" value="UniProtKB-KW"/>
</dbReference>
<dbReference type="SUPFAM" id="SSF51658">
    <property type="entry name" value="Xylose isomerase-like"/>
    <property type="match status" value="1"/>
</dbReference>
<sequence>MQFGVSSYSFQPLLRRDEITLEGVFEQIAASGGTHMELATLTIGQGLEAMMDYELYEDAETRGRLEAAAANSGVALSGLCIPASFIDEDAKARRAQIDRAKRYVDLCADMGVRFLRTDVVPWALRPQSYAQVEAFFPVITDACVELAEHAASRDVVTSIENHGFLMNSSERCRRLVQAVNSPNFRMTLDVGNFLCVDEDPLMATRNCLDIASFVHVKDFLLRKQYPGPGWLETLGGRHIVGTVFGFGDVDTREIVRAVLASGFDGYVSLEFEGNEPTLMGCDTGLANVIRIFDEVRAEIGG</sequence>
<dbReference type="PANTHER" id="PTHR12110:SF53">
    <property type="entry name" value="BLR5974 PROTEIN"/>
    <property type="match status" value="1"/>
</dbReference>
<dbReference type="InterPro" id="IPR013022">
    <property type="entry name" value="Xyl_isomerase-like_TIM-brl"/>
</dbReference>
<dbReference type="Gene3D" id="3.20.20.150">
    <property type="entry name" value="Divalent-metal-dependent TIM barrel enzymes"/>
    <property type="match status" value="1"/>
</dbReference>
<dbReference type="OrthoDB" id="256906at2"/>
<dbReference type="InterPro" id="IPR050312">
    <property type="entry name" value="IolE/XylAMocC-like"/>
</dbReference>
<dbReference type="Pfam" id="PF01261">
    <property type="entry name" value="AP_endonuc_2"/>
    <property type="match status" value="1"/>
</dbReference>
<dbReference type="AlphaFoldDB" id="A0A1I6QRA3"/>
<gene>
    <name evidence="2" type="ORF">SAMN04488050_102263</name>
</gene>
<dbReference type="RefSeq" id="WP_092419562.1">
    <property type="nucleotide sequence ID" value="NZ_FNCL01000001.1"/>
</dbReference>
<keyword evidence="2" id="KW-0413">Isomerase</keyword>
<accession>A0A1I6QRA3</accession>
<reference evidence="3" key="1">
    <citation type="submission" date="2016-10" db="EMBL/GenBank/DDBJ databases">
        <authorList>
            <person name="Varghese N."/>
            <person name="Submissions S."/>
        </authorList>
    </citation>
    <scope>NUCLEOTIDE SEQUENCE [LARGE SCALE GENOMIC DNA]</scope>
    <source>
        <strain evidence="3">DSM 26894</strain>
    </source>
</reference>
<proteinExistence type="predicted"/>
<evidence type="ECO:0000313" key="3">
    <source>
        <dbReference type="Proteomes" id="UP000199392"/>
    </source>
</evidence>
<protein>
    <submittedName>
        <fullName evidence="2">Sugar phosphate isomerase/epimerase</fullName>
    </submittedName>
</protein>
<organism evidence="2 3">
    <name type="scientific">Alloyangia pacifica</name>
    <dbReference type="NCBI Taxonomy" id="311180"/>
    <lineage>
        <taxon>Bacteria</taxon>
        <taxon>Pseudomonadati</taxon>
        <taxon>Pseudomonadota</taxon>
        <taxon>Alphaproteobacteria</taxon>
        <taxon>Rhodobacterales</taxon>
        <taxon>Roseobacteraceae</taxon>
        <taxon>Alloyangia</taxon>
    </lineage>
</organism>
<evidence type="ECO:0000259" key="1">
    <source>
        <dbReference type="Pfam" id="PF01261"/>
    </source>
</evidence>